<proteinExistence type="inferred from homology"/>
<evidence type="ECO:0000256" key="3">
    <source>
        <dbReference type="ARBA" id="ARBA00023002"/>
    </source>
</evidence>
<dbReference type="WBParaSite" id="jg6362">
    <property type="protein sequence ID" value="jg6362"/>
    <property type="gene ID" value="jg6362"/>
</dbReference>
<dbReference type="SUPFAM" id="SSF55424">
    <property type="entry name" value="FAD/NAD-linked reductases, dimerisation (C-terminal) domain"/>
    <property type="match status" value="1"/>
</dbReference>
<dbReference type="GO" id="GO:0006749">
    <property type="term" value="P:glutathione metabolic process"/>
    <property type="evidence" value="ECO:0007669"/>
    <property type="project" value="TreeGrafter"/>
</dbReference>
<keyword evidence="3" id="KW-0560">Oxidoreductase</keyword>
<comment type="similarity">
    <text evidence="2">Belongs to the class-I pyridine nucleotide-disulfide oxidoreductase family.</text>
</comment>
<dbReference type="GO" id="GO:0005739">
    <property type="term" value="C:mitochondrion"/>
    <property type="evidence" value="ECO:0007669"/>
    <property type="project" value="TreeGrafter"/>
</dbReference>
<organism evidence="7 8">
    <name type="scientific">Ditylenchus dipsaci</name>
    <dbReference type="NCBI Taxonomy" id="166011"/>
    <lineage>
        <taxon>Eukaryota</taxon>
        <taxon>Metazoa</taxon>
        <taxon>Ecdysozoa</taxon>
        <taxon>Nematoda</taxon>
        <taxon>Chromadorea</taxon>
        <taxon>Rhabditida</taxon>
        <taxon>Tylenchina</taxon>
        <taxon>Tylenchomorpha</taxon>
        <taxon>Sphaerularioidea</taxon>
        <taxon>Anguinidae</taxon>
        <taxon>Anguininae</taxon>
        <taxon>Ditylenchus</taxon>
    </lineage>
</organism>
<keyword evidence="4" id="KW-1015">Disulfide bond</keyword>
<dbReference type="GO" id="GO:0045454">
    <property type="term" value="P:cell redox homeostasis"/>
    <property type="evidence" value="ECO:0007669"/>
    <property type="project" value="InterPro"/>
</dbReference>
<evidence type="ECO:0000256" key="1">
    <source>
        <dbReference type="ARBA" id="ARBA00001974"/>
    </source>
</evidence>
<evidence type="ECO:0000256" key="4">
    <source>
        <dbReference type="ARBA" id="ARBA00023157"/>
    </source>
</evidence>
<dbReference type="GO" id="GO:0004362">
    <property type="term" value="F:glutathione-disulfide reductase (NADPH) activity"/>
    <property type="evidence" value="ECO:0007669"/>
    <property type="project" value="TreeGrafter"/>
</dbReference>
<evidence type="ECO:0000256" key="2">
    <source>
        <dbReference type="ARBA" id="ARBA00007532"/>
    </source>
</evidence>
<dbReference type="GO" id="GO:0034599">
    <property type="term" value="P:cellular response to oxidative stress"/>
    <property type="evidence" value="ECO:0007669"/>
    <property type="project" value="TreeGrafter"/>
</dbReference>
<dbReference type="AlphaFoldDB" id="A0A915EHE4"/>
<feature type="domain" description="Pyridine nucleotide-disulphide oxidoreductase dimerisation" evidence="6">
    <location>
        <begin position="1"/>
        <end position="57"/>
    </location>
</feature>
<dbReference type="GO" id="GO:0050660">
    <property type="term" value="F:flavin adenine dinucleotide binding"/>
    <property type="evidence" value="ECO:0007669"/>
    <property type="project" value="InterPro"/>
</dbReference>
<dbReference type="PANTHER" id="PTHR42737:SF2">
    <property type="entry name" value="GLUTATHIONE REDUCTASE"/>
    <property type="match status" value="1"/>
</dbReference>
<dbReference type="InterPro" id="IPR004099">
    <property type="entry name" value="Pyr_nucl-diS_OxRdtase_dimer"/>
</dbReference>
<evidence type="ECO:0000313" key="7">
    <source>
        <dbReference type="Proteomes" id="UP000887574"/>
    </source>
</evidence>
<evidence type="ECO:0000259" key="6">
    <source>
        <dbReference type="Pfam" id="PF02852"/>
    </source>
</evidence>
<evidence type="ECO:0000256" key="5">
    <source>
        <dbReference type="ARBA" id="ARBA00023284"/>
    </source>
</evidence>
<sequence length="145" mass="15544">MICASSDEKVVGIHMLGQGVDEMLQGFAVAVKMGATKKQFDECVAIHPTGSEELVTMRGVALGTLPFRRFGAYAYASGHALQLIFQFCQRLSLKLALKQPSGGWLQLGRLDVHSVFAGVPADTCSVDSGSALELRRSRAAEHSCC</sequence>
<accession>A0A915EHE4</accession>
<dbReference type="InterPro" id="IPR016156">
    <property type="entry name" value="FAD/NAD-linked_Rdtase_dimer_sf"/>
</dbReference>
<comment type="cofactor">
    <cofactor evidence="1">
        <name>FAD</name>
        <dbReference type="ChEBI" id="CHEBI:57692"/>
    </cofactor>
</comment>
<dbReference type="PANTHER" id="PTHR42737">
    <property type="entry name" value="GLUTATHIONE REDUCTASE"/>
    <property type="match status" value="1"/>
</dbReference>
<keyword evidence="5" id="KW-0676">Redox-active center</keyword>
<name>A0A915EHE4_9BILA</name>
<dbReference type="GO" id="GO:0005829">
    <property type="term" value="C:cytosol"/>
    <property type="evidence" value="ECO:0007669"/>
    <property type="project" value="TreeGrafter"/>
</dbReference>
<dbReference type="InterPro" id="IPR046952">
    <property type="entry name" value="GSHR/TRXR-like"/>
</dbReference>
<protein>
    <submittedName>
        <fullName evidence="8">Pyridine nucleotide-disulphide oxidoreductase dimerisation domain-containing protein</fullName>
    </submittedName>
</protein>
<evidence type="ECO:0000313" key="8">
    <source>
        <dbReference type="WBParaSite" id="jg6362"/>
    </source>
</evidence>
<keyword evidence="7" id="KW-1185">Reference proteome</keyword>
<dbReference type="PRINTS" id="PR00411">
    <property type="entry name" value="PNDRDTASEI"/>
</dbReference>
<reference evidence="8" key="1">
    <citation type="submission" date="2022-11" db="UniProtKB">
        <authorList>
            <consortium name="WormBaseParasite"/>
        </authorList>
    </citation>
    <scope>IDENTIFICATION</scope>
</reference>
<dbReference type="Gene3D" id="3.30.390.30">
    <property type="match status" value="1"/>
</dbReference>
<dbReference type="Pfam" id="PF02852">
    <property type="entry name" value="Pyr_redox_dim"/>
    <property type="match status" value="1"/>
</dbReference>
<dbReference type="Proteomes" id="UP000887574">
    <property type="component" value="Unplaced"/>
</dbReference>